<reference evidence="1 2" key="1">
    <citation type="submission" date="2023-04" db="EMBL/GenBank/DDBJ databases">
        <title>A novel bacteria isolated from coastal sediment.</title>
        <authorList>
            <person name="Liu X.-J."/>
            <person name="Du Z.-J."/>
        </authorList>
    </citation>
    <scope>NUCLEOTIDE SEQUENCE [LARGE SCALE GENOMIC DNA]</scope>
    <source>
        <strain evidence="1 2">SDUM461004</strain>
    </source>
</reference>
<dbReference type="EMBL" id="JARXIC010000140">
    <property type="protein sequence ID" value="MDQ8196487.1"/>
    <property type="molecule type" value="Genomic_DNA"/>
</dbReference>
<keyword evidence="2" id="KW-1185">Reference proteome</keyword>
<evidence type="ECO:0000313" key="2">
    <source>
        <dbReference type="Proteomes" id="UP001243717"/>
    </source>
</evidence>
<accession>A0ABU1ANX2</accession>
<sequence length="109" mass="12301">DRQKMEYLLLIHKNSETPPSESEWNEFFEEANGTGMFQGGSQLGSTRVFGREEIPNSTNQIGGFMRFETSKVKELESLLTKNPVVKNGGSIELIEMPKTTNPKEPIQTH</sequence>
<evidence type="ECO:0000313" key="1">
    <source>
        <dbReference type="EMBL" id="MDQ8196487.1"/>
    </source>
</evidence>
<organism evidence="1 2">
    <name type="scientific">Thalassobacterium sedimentorum</name>
    <dbReference type="NCBI Taxonomy" id="3041258"/>
    <lineage>
        <taxon>Bacteria</taxon>
        <taxon>Pseudomonadati</taxon>
        <taxon>Verrucomicrobiota</taxon>
        <taxon>Opitutia</taxon>
        <taxon>Puniceicoccales</taxon>
        <taxon>Coraliomargaritaceae</taxon>
        <taxon>Thalassobacterium</taxon>
    </lineage>
</organism>
<name>A0ABU1ANX2_9BACT</name>
<proteinExistence type="predicted"/>
<dbReference type="Proteomes" id="UP001243717">
    <property type="component" value="Unassembled WGS sequence"/>
</dbReference>
<comment type="caution">
    <text evidence="1">The sequence shown here is derived from an EMBL/GenBank/DDBJ whole genome shotgun (WGS) entry which is preliminary data.</text>
</comment>
<feature type="non-terminal residue" evidence="1">
    <location>
        <position position="1"/>
    </location>
</feature>
<evidence type="ECO:0008006" key="3">
    <source>
        <dbReference type="Google" id="ProtNLM"/>
    </source>
</evidence>
<dbReference type="RefSeq" id="WP_308986919.1">
    <property type="nucleotide sequence ID" value="NZ_JARXIC010000140.1"/>
</dbReference>
<protein>
    <recommendedName>
        <fullName evidence="3">YCII-related domain-containing protein</fullName>
    </recommendedName>
</protein>
<gene>
    <name evidence="1" type="ORF">QEH59_18805</name>
</gene>